<evidence type="ECO:0000256" key="10">
    <source>
        <dbReference type="RuleBase" id="RU363035"/>
    </source>
</evidence>
<dbReference type="GO" id="GO:0005829">
    <property type="term" value="C:cytosol"/>
    <property type="evidence" value="ECO:0007669"/>
    <property type="project" value="TreeGrafter"/>
</dbReference>
<dbReference type="Pfam" id="PF00133">
    <property type="entry name" value="tRNA-synt_1"/>
    <property type="match status" value="1"/>
</dbReference>
<dbReference type="InterPro" id="IPR015413">
    <property type="entry name" value="Methionyl/Leucyl_tRNA_Synth"/>
</dbReference>
<dbReference type="GO" id="GO:0004823">
    <property type="term" value="F:leucine-tRNA ligase activity"/>
    <property type="evidence" value="ECO:0007669"/>
    <property type="project" value="UniProtKB-EC"/>
</dbReference>
<protein>
    <recommendedName>
        <fullName evidence="2">leucine--tRNA ligase</fullName>
        <ecNumber evidence="2">6.1.1.4</ecNumber>
    </recommendedName>
    <alternativeName>
        <fullName evidence="8">Leucyl-tRNA synthetase</fullName>
    </alternativeName>
</protein>
<comment type="caution">
    <text evidence="15">The sequence shown here is derived from an EMBL/GenBank/DDBJ whole genome shotgun (WGS) entry which is preliminary data.</text>
</comment>
<keyword evidence="6 10" id="KW-0648">Protein biosynthesis</keyword>
<comment type="similarity">
    <text evidence="1 10">Belongs to the class-I aminoacyl-tRNA synthetase family.</text>
</comment>
<feature type="domain" description="Aminoacyl-tRNA synthetase class Ia" evidence="11">
    <location>
        <begin position="755"/>
        <end position="787"/>
    </location>
</feature>
<accession>A0A9C7UQV4</accession>
<evidence type="ECO:0000256" key="4">
    <source>
        <dbReference type="ARBA" id="ARBA00022741"/>
    </source>
</evidence>
<dbReference type="AlphaFoldDB" id="A0A9C7UQV4"/>
<reference evidence="15" key="2">
    <citation type="submission" date="2022-01" db="EMBL/GenBank/DDBJ databases">
        <authorList>
            <person name="Hirooka S."/>
            <person name="Miyagishima S.Y."/>
        </authorList>
    </citation>
    <scope>NUCLEOTIDE SEQUENCE</scope>
    <source>
        <strain evidence="15">NBRC 102759</strain>
    </source>
</reference>
<dbReference type="Gene3D" id="1.10.730.10">
    <property type="entry name" value="Isoleucyl-tRNA Synthetase, Domain 1"/>
    <property type="match status" value="1"/>
</dbReference>
<dbReference type="InterPro" id="IPR001412">
    <property type="entry name" value="aa-tRNA-synth_I_CS"/>
</dbReference>
<dbReference type="Pfam" id="PF08264">
    <property type="entry name" value="Anticodon_1"/>
    <property type="match status" value="1"/>
</dbReference>
<name>A0A9C7UQV4_9RHOD</name>
<dbReference type="PRINTS" id="PR00985">
    <property type="entry name" value="TRNASYNTHLEU"/>
</dbReference>
<dbReference type="OrthoDB" id="15954at2759"/>
<comment type="catalytic activity">
    <reaction evidence="9">
        <text>tRNA(Leu) + L-leucine + ATP = L-leucyl-tRNA(Leu) + AMP + diphosphate</text>
        <dbReference type="Rhea" id="RHEA:11688"/>
        <dbReference type="Rhea" id="RHEA-COMP:9613"/>
        <dbReference type="Rhea" id="RHEA-COMP:9622"/>
        <dbReference type="ChEBI" id="CHEBI:30616"/>
        <dbReference type="ChEBI" id="CHEBI:33019"/>
        <dbReference type="ChEBI" id="CHEBI:57427"/>
        <dbReference type="ChEBI" id="CHEBI:78442"/>
        <dbReference type="ChEBI" id="CHEBI:78494"/>
        <dbReference type="ChEBI" id="CHEBI:456215"/>
        <dbReference type="EC" id="6.1.1.4"/>
    </reaction>
</comment>
<dbReference type="FunFam" id="3.40.50.620:FF:000056">
    <property type="entry name" value="Leucine--tRNA ligase"/>
    <property type="match status" value="1"/>
</dbReference>
<dbReference type="InterPro" id="IPR014729">
    <property type="entry name" value="Rossmann-like_a/b/a_fold"/>
</dbReference>
<dbReference type="PANTHER" id="PTHR43740">
    <property type="entry name" value="LEUCYL-TRNA SYNTHETASE"/>
    <property type="match status" value="1"/>
</dbReference>
<dbReference type="Pfam" id="PF13603">
    <property type="entry name" value="tRNA-synt_1_2"/>
    <property type="match status" value="1"/>
</dbReference>
<gene>
    <name evidence="15" type="ORF">GpartN1_g3663.t1</name>
</gene>
<dbReference type="CDD" id="cd00812">
    <property type="entry name" value="LeuRS_core"/>
    <property type="match status" value="1"/>
</dbReference>
<dbReference type="GO" id="GO:0005524">
    <property type="term" value="F:ATP binding"/>
    <property type="evidence" value="ECO:0007669"/>
    <property type="project" value="UniProtKB-KW"/>
</dbReference>
<evidence type="ECO:0000259" key="11">
    <source>
        <dbReference type="Pfam" id="PF00133"/>
    </source>
</evidence>
<feature type="domain" description="Leucyl-tRNA synthetase editing" evidence="14">
    <location>
        <begin position="319"/>
        <end position="473"/>
    </location>
</feature>
<reference evidence="15" key="1">
    <citation type="journal article" date="2022" name="Proc. Natl. Acad. Sci. U.S.A.">
        <title>Life cycle and functional genomics of the unicellular red alga Galdieria for elucidating algal and plant evolution and industrial use.</title>
        <authorList>
            <person name="Hirooka S."/>
            <person name="Itabashi T."/>
            <person name="Ichinose T.M."/>
            <person name="Onuma R."/>
            <person name="Fujiwara T."/>
            <person name="Yamashita S."/>
            <person name="Jong L.W."/>
            <person name="Tomita R."/>
            <person name="Iwane A.H."/>
            <person name="Miyagishima S.Y."/>
        </authorList>
    </citation>
    <scope>NUCLEOTIDE SEQUENCE</scope>
    <source>
        <strain evidence="15">NBRC 102759</strain>
    </source>
</reference>
<dbReference type="SUPFAM" id="SSF52374">
    <property type="entry name" value="Nucleotidylyl transferase"/>
    <property type="match status" value="1"/>
</dbReference>
<evidence type="ECO:0000256" key="3">
    <source>
        <dbReference type="ARBA" id="ARBA00022598"/>
    </source>
</evidence>
<dbReference type="Gene3D" id="3.40.50.620">
    <property type="entry name" value="HUPs"/>
    <property type="match status" value="2"/>
</dbReference>
<evidence type="ECO:0000256" key="2">
    <source>
        <dbReference type="ARBA" id="ARBA00013164"/>
    </source>
</evidence>
<dbReference type="InterPro" id="IPR013155">
    <property type="entry name" value="M/V/L/I-tRNA-synth_anticd-bd"/>
</dbReference>
<keyword evidence="7 10" id="KW-0030">Aminoacyl-tRNA synthetase</keyword>
<evidence type="ECO:0000256" key="1">
    <source>
        <dbReference type="ARBA" id="ARBA00005594"/>
    </source>
</evidence>
<dbReference type="InterPro" id="IPR002302">
    <property type="entry name" value="Leu-tRNA-ligase"/>
</dbReference>
<evidence type="ECO:0000259" key="13">
    <source>
        <dbReference type="Pfam" id="PF09334"/>
    </source>
</evidence>
<evidence type="ECO:0000256" key="5">
    <source>
        <dbReference type="ARBA" id="ARBA00022840"/>
    </source>
</evidence>
<dbReference type="FunFam" id="3.40.50.620:FF:000077">
    <property type="entry name" value="Leucine--tRNA ligase"/>
    <property type="match status" value="1"/>
</dbReference>
<evidence type="ECO:0000256" key="8">
    <source>
        <dbReference type="ARBA" id="ARBA00030520"/>
    </source>
</evidence>
<keyword evidence="16" id="KW-1185">Reference proteome</keyword>
<evidence type="ECO:0000256" key="7">
    <source>
        <dbReference type="ARBA" id="ARBA00023146"/>
    </source>
</evidence>
<dbReference type="InterPro" id="IPR002300">
    <property type="entry name" value="aa-tRNA-synth_Ia"/>
</dbReference>
<dbReference type="EMBL" id="BQMJ01000028">
    <property type="protein sequence ID" value="GJQ11872.1"/>
    <property type="molecule type" value="Genomic_DNA"/>
</dbReference>
<proteinExistence type="inferred from homology"/>
<dbReference type="GO" id="GO:0005739">
    <property type="term" value="C:mitochondrion"/>
    <property type="evidence" value="ECO:0007669"/>
    <property type="project" value="UniProtKB-ARBA"/>
</dbReference>
<dbReference type="NCBIfam" id="TIGR00396">
    <property type="entry name" value="leuS_bact"/>
    <property type="match status" value="1"/>
</dbReference>
<dbReference type="Proteomes" id="UP001061958">
    <property type="component" value="Unassembled WGS sequence"/>
</dbReference>
<dbReference type="InterPro" id="IPR009008">
    <property type="entry name" value="Val/Leu/Ile-tRNA-synth_edit"/>
</dbReference>
<dbReference type="SUPFAM" id="SSF47323">
    <property type="entry name" value="Anticodon-binding domain of a subclass of class I aminoacyl-tRNA synthetases"/>
    <property type="match status" value="1"/>
</dbReference>
<evidence type="ECO:0000313" key="15">
    <source>
        <dbReference type="EMBL" id="GJQ11872.1"/>
    </source>
</evidence>
<dbReference type="Pfam" id="PF09334">
    <property type="entry name" value="tRNA-synt_1g"/>
    <property type="match status" value="1"/>
</dbReference>
<dbReference type="HAMAP" id="MF_00049_B">
    <property type="entry name" value="Leu_tRNA_synth_B"/>
    <property type="match status" value="1"/>
</dbReference>
<feature type="domain" description="Methionyl/Valyl/Leucyl/Isoleucyl-tRNA synthetase anticodon-binding" evidence="12">
    <location>
        <begin position="837"/>
        <end position="948"/>
    </location>
</feature>
<keyword evidence="4 10" id="KW-0547">Nucleotide-binding</keyword>
<feature type="domain" description="Methionyl/Leucyl tRNA synthetase" evidence="13">
    <location>
        <begin position="138"/>
        <end position="270"/>
    </location>
</feature>
<dbReference type="InterPro" id="IPR025709">
    <property type="entry name" value="Leu_tRNA-synth_edit"/>
</dbReference>
<evidence type="ECO:0000259" key="14">
    <source>
        <dbReference type="Pfam" id="PF13603"/>
    </source>
</evidence>
<dbReference type="CDD" id="cd07958">
    <property type="entry name" value="Anticodon_Ia_Leu_BEm"/>
    <property type="match status" value="1"/>
</dbReference>
<sequence>MCPVHTASLSFSTPTALTATSFNKQNYFCLTFKRSSRRCCFPSFFLESPIFLRSKGRHYILVIRKQFWYNEKVLITCNLQSSVEEDSNTTLDKQQLPKDIYDFTQVESKWQQYWERNKTFQVPIHVDTCKPKYYVLDMFPYPSGAGLHVGHPEGYTATDIIARFKRMQGYQVLHPIGFDAFGLPAEQYAMQTGTHPAITTERNKERFRQQLKMLGFSYDWSREISTTDPNYYRWTQWIFLKLLERGLAYQDEVEVSWCPALGTVLSNEEVIDGKSERGGFPVVKKPMRQWLLRITAYADRLVDDLEGLDWPENIKEMQRNWIGRSRGLELEFPIVQEEENVKQLSLPPIRVFTTRPETILGVTYIVIAPEYSQLEHIASPTHISKVIEYRQRCLQKSELERKSDVKKSGVFTGSFAIHPLTKKYIPIWVSDYVLASYGTGAVMAVPAHDERDYEFAIQYHLPIYQVIDSDHQDRLPILDEGKICHWNDTLGISLDGTTCTEARKLLMELLEEQGLAKKKTYYKIRDWLFSRQRYWGEPFPVVFVNGQVVPLSEDQLPVLLPETETIHPAGNGESPLANMQDWLYIDHHGQVARRETNTMPQWAGSCWYYLRYIDPFNDTGIVDPLLEKYWMPVDLYIGGVEHAVLHLLYARFWHKVLYDLGVVSTSEPFHRLVNQGMILGETEYSLFRVKNEQETKPQNVQERWISAADVDLSSHSLKSDPNVSIEEVRISPDQVEKSGDVFVWKQNPCIQVFAKAHKMSKSRGNVVNPDEMIRQFGADTLRLYLMFMGPLEQVKPWNTNNVYGVYRFLQRVWRLFIPLMEASVAEHREPTFEQYKALHETIQKVTQDTEALRFNTAISSMMQFVNIAMKWTHRPKAILEPFVLLLAPYAPHMAEEIWEQIGKSRGTIAYEPWPTWEEKYLVEQQIEIVIQVNGKVRHAMKVNKDIHEEQLIPMAMNKVQKYIQGKQVKRKIYVPNKLINLVTSG</sequence>
<dbReference type="GO" id="GO:0002161">
    <property type="term" value="F:aminoacyl-tRNA deacylase activity"/>
    <property type="evidence" value="ECO:0007669"/>
    <property type="project" value="InterPro"/>
</dbReference>
<evidence type="ECO:0000256" key="6">
    <source>
        <dbReference type="ARBA" id="ARBA00022917"/>
    </source>
</evidence>
<dbReference type="GO" id="GO:0006429">
    <property type="term" value="P:leucyl-tRNA aminoacylation"/>
    <property type="evidence" value="ECO:0007669"/>
    <property type="project" value="InterPro"/>
</dbReference>
<dbReference type="EC" id="6.1.1.4" evidence="2"/>
<dbReference type="SUPFAM" id="SSF50677">
    <property type="entry name" value="ValRS/IleRS/LeuRS editing domain"/>
    <property type="match status" value="1"/>
</dbReference>
<organism evidence="15 16">
    <name type="scientific">Galdieria partita</name>
    <dbReference type="NCBI Taxonomy" id="83374"/>
    <lineage>
        <taxon>Eukaryota</taxon>
        <taxon>Rhodophyta</taxon>
        <taxon>Bangiophyceae</taxon>
        <taxon>Galdieriales</taxon>
        <taxon>Galdieriaceae</taxon>
        <taxon>Galdieria</taxon>
    </lineage>
</organism>
<evidence type="ECO:0000313" key="16">
    <source>
        <dbReference type="Proteomes" id="UP001061958"/>
    </source>
</evidence>
<keyword evidence="3 10" id="KW-0436">Ligase</keyword>
<keyword evidence="5 10" id="KW-0067">ATP-binding</keyword>
<evidence type="ECO:0000256" key="9">
    <source>
        <dbReference type="ARBA" id="ARBA00047469"/>
    </source>
</evidence>
<dbReference type="PROSITE" id="PS00178">
    <property type="entry name" value="AA_TRNA_LIGASE_I"/>
    <property type="match status" value="1"/>
</dbReference>
<dbReference type="InterPro" id="IPR009080">
    <property type="entry name" value="tRNAsynth_Ia_anticodon-bd"/>
</dbReference>
<dbReference type="PANTHER" id="PTHR43740:SF2">
    <property type="entry name" value="LEUCINE--TRNA LIGASE, MITOCHONDRIAL"/>
    <property type="match status" value="1"/>
</dbReference>
<evidence type="ECO:0000259" key="12">
    <source>
        <dbReference type="Pfam" id="PF08264"/>
    </source>
</evidence>
<dbReference type="FunFam" id="1.10.730.10:FF:000011">
    <property type="entry name" value="Leucine--tRNA ligase chloroplastic/mitochondrial"/>
    <property type="match status" value="1"/>
</dbReference>